<sequence>MIPPLFAGNSHCLPHRVSDNTQALVTCAATSQPTIASLEIRIWCEARGCIRNKFSVHLSSTGCFLSVPLIFTSSRQSCCSASINAIIDAVRRICQENIFLKTATFYLFHASNLCKGSVVRMLPRNHAKSMKKLYTQR</sequence>
<name>A0A6N3CQK3_9FIRM</name>
<dbReference type="AlphaFoldDB" id="A0A6N3CQK3"/>
<accession>A0A6N3CQK3</accession>
<protein>
    <submittedName>
        <fullName evidence="1">Uncharacterized protein</fullName>
    </submittedName>
</protein>
<reference evidence="1" key="1">
    <citation type="submission" date="2019-11" db="EMBL/GenBank/DDBJ databases">
        <authorList>
            <person name="Feng L."/>
        </authorList>
    </citation>
    <scope>NUCLEOTIDE SEQUENCE</scope>
    <source>
        <strain evidence="1">RintestinalisLFYP67</strain>
    </source>
</reference>
<gene>
    <name evidence="1" type="ORF">RILFYP67_00035</name>
</gene>
<evidence type="ECO:0000313" key="1">
    <source>
        <dbReference type="EMBL" id="VYU18132.1"/>
    </source>
</evidence>
<proteinExistence type="predicted"/>
<organism evidence="1">
    <name type="scientific">Roseburia intestinalis</name>
    <dbReference type="NCBI Taxonomy" id="166486"/>
    <lineage>
        <taxon>Bacteria</taxon>
        <taxon>Bacillati</taxon>
        <taxon>Bacillota</taxon>
        <taxon>Clostridia</taxon>
        <taxon>Lachnospirales</taxon>
        <taxon>Lachnospiraceae</taxon>
        <taxon>Roseburia</taxon>
    </lineage>
</organism>
<dbReference type="EMBL" id="CACRUM010000057">
    <property type="protein sequence ID" value="VYU18132.1"/>
    <property type="molecule type" value="Genomic_DNA"/>
</dbReference>